<evidence type="ECO:0000256" key="4">
    <source>
        <dbReference type="ARBA" id="ARBA00022692"/>
    </source>
</evidence>
<dbReference type="PIRSF" id="PIRSF007871">
    <property type="entry name" value="Cox20"/>
    <property type="match status" value="1"/>
</dbReference>
<dbReference type="GO" id="GO:0005743">
    <property type="term" value="C:mitochondrial inner membrane"/>
    <property type="evidence" value="ECO:0007669"/>
    <property type="project" value="UniProtKB-SubCell"/>
</dbReference>
<comment type="caution">
    <text evidence="12">The sequence shown here is derived from an EMBL/GenBank/DDBJ whole genome shotgun (WGS) entry which is preliminary data.</text>
</comment>
<sequence>MAGDTRDSASTPSPITSHPQPRGPPPGETSPPPHVQSPPKIYEVFTGPPPNANALPQGSGQNTAGGHAKMPTLSEGIKTVRLEDFKQMYMYPCVRESLLMGIGGGFGMGGIRALWGARIPKAANWAVGTFIFAAFANYEFCQYRRMIEKAHMKRAVEIIDRKKAEKEAAAQAKREERRRLKEEADNKAEESGNKSRWRFW</sequence>
<name>A0A370TDY2_9HELO</name>
<dbReference type="InterPro" id="IPR022533">
    <property type="entry name" value="Cox20"/>
</dbReference>
<comment type="similarity">
    <text evidence="2 9">Belongs to the COX20 family.</text>
</comment>
<evidence type="ECO:0000256" key="3">
    <source>
        <dbReference type="ARBA" id="ARBA00017689"/>
    </source>
</evidence>
<dbReference type="Pfam" id="PF12597">
    <property type="entry name" value="Cox20"/>
    <property type="match status" value="1"/>
</dbReference>
<protein>
    <recommendedName>
        <fullName evidence="3 9">Cytochrome c oxidase assembly protein COX20, mitochondrial</fullName>
    </recommendedName>
</protein>
<feature type="region of interest" description="Disordered" evidence="10">
    <location>
        <begin position="167"/>
        <end position="200"/>
    </location>
</feature>
<feature type="transmembrane region" description="Helical" evidence="11">
    <location>
        <begin position="98"/>
        <end position="116"/>
    </location>
</feature>
<gene>
    <name evidence="12" type="ORF">BP5553_09125</name>
</gene>
<feature type="compositionally biased region" description="Polar residues" evidence="10">
    <location>
        <begin position="54"/>
        <end position="64"/>
    </location>
</feature>
<evidence type="ECO:0000313" key="12">
    <source>
        <dbReference type="EMBL" id="RDL32669.1"/>
    </source>
</evidence>
<dbReference type="AlphaFoldDB" id="A0A370TDY2"/>
<keyword evidence="13" id="KW-1185">Reference proteome</keyword>
<evidence type="ECO:0000256" key="5">
    <source>
        <dbReference type="ARBA" id="ARBA00022792"/>
    </source>
</evidence>
<evidence type="ECO:0000256" key="10">
    <source>
        <dbReference type="SAM" id="MobiDB-lite"/>
    </source>
</evidence>
<feature type="region of interest" description="Disordered" evidence="10">
    <location>
        <begin position="1"/>
        <end position="71"/>
    </location>
</feature>
<dbReference type="GeneID" id="43601974"/>
<evidence type="ECO:0000256" key="8">
    <source>
        <dbReference type="ARBA" id="ARBA00023136"/>
    </source>
</evidence>
<dbReference type="PANTHER" id="PTHR31586:SF1">
    <property type="entry name" value="CYTOCHROME C OXIDASE ASSEMBLY PROTEIN COX20, MITOCHONDRIAL"/>
    <property type="match status" value="1"/>
</dbReference>
<feature type="compositionally biased region" description="Pro residues" evidence="10">
    <location>
        <begin position="21"/>
        <end position="36"/>
    </location>
</feature>
<dbReference type="GO" id="GO:0033617">
    <property type="term" value="P:mitochondrial respiratory chain complex IV assembly"/>
    <property type="evidence" value="ECO:0007669"/>
    <property type="project" value="InterPro"/>
</dbReference>
<dbReference type="PANTHER" id="PTHR31586">
    <property type="entry name" value="CYTOCHROME C OXIDASE PROTEIN 20"/>
    <property type="match status" value="1"/>
</dbReference>
<evidence type="ECO:0000256" key="9">
    <source>
        <dbReference type="PIRNR" id="PIRNR007871"/>
    </source>
</evidence>
<keyword evidence="5 9" id="KW-0999">Mitochondrion inner membrane</keyword>
<evidence type="ECO:0000256" key="1">
    <source>
        <dbReference type="ARBA" id="ARBA00004273"/>
    </source>
</evidence>
<keyword evidence="6 11" id="KW-1133">Transmembrane helix</keyword>
<evidence type="ECO:0000256" key="7">
    <source>
        <dbReference type="ARBA" id="ARBA00023128"/>
    </source>
</evidence>
<evidence type="ECO:0000313" key="13">
    <source>
        <dbReference type="Proteomes" id="UP000254866"/>
    </source>
</evidence>
<dbReference type="EMBL" id="NPIC01000010">
    <property type="protein sequence ID" value="RDL32669.1"/>
    <property type="molecule type" value="Genomic_DNA"/>
</dbReference>
<keyword evidence="4 11" id="KW-0812">Transmembrane</keyword>
<organism evidence="12 13">
    <name type="scientific">Venustampulla echinocandica</name>
    <dbReference type="NCBI Taxonomy" id="2656787"/>
    <lineage>
        <taxon>Eukaryota</taxon>
        <taxon>Fungi</taxon>
        <taxon>Dikarya</taxon>
        <taxon>Ascomycota</taxon>
        <taxon>Pezizomycotina</taxon>
        <taxon>Leotiomycetes</taxon>
        <taxon>Helotiales</taxon>
        <taxon>Pleuroascaceae</taxon>
        <taxon>Venustampulla</taxon>
    </lineage>
</organism>
<evidence type="ECO:0000256" key="2">
    <source>
        <dbReference type="ARBA" id="ARBA00009575"/>
    </source>
</evidence>
<comment type="function">
    <text evidence="9">Involved in the assembly of the cytochrome c oxidase complex.</text>
</comment>
<dbReference type="RefSeq" id="XP_031866391.1">
    <property type="nucleotide sequence ID" value="XM_032017748.1"/>
</dbReference>
<keyword evidence="7 9" id="KW-0496">Mitochondrion</keyword>
<accession>A0A370TDY2</accession>
<feature type="transmembrane region" description="Helical" evidence="11">
    <location>
        <begin position="122"/>
        <end position="140"/>
    </location>
</feature>
<evidence type="ECO:0000256" key="6">
    <source>
        <dbReference type="ARBA" id="ARBA00022989"/>
    </source>
</evidence>
<dbReference type="Proteomes" id="UP000254866">
    <property type="component" value="Unassembled WGS sequence"/>
</dbReference>
<dbReference type="OrthoDB" id="14603at2759"/>
<reference evidence="12 13" key="1">
    <citation type="journal article" date="2018" name="IMA Fungus">
        <title>IMA Genome-F 9: Draft genome sequence of Annulohypoxylon stygium, Aspergillus mulundensis, Berkeleyomyces basicola (syn. Thielaviopsis basicola), Ceratocystis smalleyi, two Cercospora beticola strains, Coleophoma cylindrospora, Fusarium fracticaudum, Phialophora cf. hyalina, and Morchella septimelata.</title>
        <authorList>
            <person name="Wingfield B.D."/>
            <person name="Bills G.F."/>
            <person name="Dong Y."/>
            <person name="Huang W."/>
            <person name="Nel W.J."/>
            <person name="Swalarsk-Parry B.S."/>
            <person name="Vaghefi N."/>
            <person name="Wilken P.M."/>
            <person name="An Z."/>
            <person name="de Beer Z.W."/>
            <person name="De Vos L."/>
            <person name="Chen L."/>
            <person name="Duong T.A."/>
            <person name="Gao Y."/>
            <person name="Hammerbacher A."/>
            <person name="Kikkert J.R."/>
            <person name="Li Y."/>
            <person name="Li H."/>
            <person name="Li K."/>
            <person name="Li Q."/>
            <person name="Liu X."/>
            <person name="Ma X."/>
            <person name="Naidoo K."/>
            <person name="Pethybridge S.J."/>
            <person name="Sun J."/>
            <person name="Steenkamp E.T."/>
            <person name="van der Nest M.A."/>
            <person name="van Wyk S."/>
            <person name="Wingfield M.J."/>
            <person name="Xiong C."/>
            <person name="Yue Q."/>
            <person name="Zhang X."/>
        </authorList>
    </citation>
    <scope>NUCLEOTIDE SEQUENCE [LARGE SCALE GENOMIC DNA]</scope>
    <source>
        <strain evidence="12 13">BP 5553</strain>
    </source>
</reference>
<proteinExistence type="inferred from homology"/>
<feature type="compositionally biased region" description="Basic and acidic residues" evidence="10">
    <location>
        <begin position="167"/>
        <end position="193"/>
    </location>
</feature>
<comment type="subcellular location">
    <subcellularLocation>
        <location evidence="1 9">Mitochondrion inner membrane</location>
    </subcellularLocation>
</comment>
<keyword evidence="8 9" id="KW-0472">Membrane</keyword>
<evidence type="ECO:0000256" key="11">
    <source>
        <dbReference type="SAM" id="Phobius"/>
    </source>
</evidence>